<protein>
    <recommendedName>
        <fullName evidence="3">DUF4351 domain-containing protein</fullName>
    </recommendedName>
</protein>
<proteinExistence type="predicted"/>
<dbReference type="PANTHER" id="PTHR41317:SF1">
    <property type="entry name" value="PD-(D_E)XK NUCLEASE FAMILY TRANSPOSASE"/>
    <property type="match status" value="1"/>
</dbReference>
<reference evidence="1 2" key="1">
    <citation type="submission" date="2017-05" db="EMBL/GenBank/DDBJ databases">
        <title>Complete and WGS of Bordetella genogroups.</title>
        <authorList>
            <person name="Spilker T."/>
            <person name="LiPuma J."/>
        </authorList>
    </citation>
    <scope>NUCLEOTIDE SEQUENCE [LARGE SCALE GENOMIC DNA]</scope>
    <source>
        <strain evidence="1 2">AU7206</strain>
    </source>
</reference>
<dbReference type="NCBIfam" id="TIGR01784">
    <property type="entry name" value="T_den_put_tspse"/>
    <property type="match status" value="1"/>
</dbReference>
<dbReference type="Proteomes" id="UP000194161">
    <property type="component" value="Chromosome"/>
</dbReference>
<dbReference type="STRING" id="463040.CAL15_19475"/>
<accession>A0A1W6ZGC5</accession>
<organism evidence="1 2">
    <name type="scientific">Bordetella genomosp. 13</name>
    <dbReference type="NCBI Taxonomy" id="463040"/>
    <lineage>
        <taxon>Bacteria</taxon>
        <taxon>Pseudomonadati</taxon>
        <taxon>Pseudomonadota</taxon>
        <taxon>Betaproteobacteria</taxon>
        <taxon>Burkholderiales</taxon>
        <taxon>Alcaligenaceae</taxon>
        <taxon>Bordetella</taxon>
    </lineage>
</organism>
<dbReference type="Pfam" id="PF12784">
    <property type="entry name" value="PDDEXK_2"/>
    <property type="match status" value="1"/>
</dbReference>
<gene>
    <name evidence="1" type="ORF">CAL15_19475</name>
</gene>
<name>A0A1W6ZGC5_9BORD</name>
<evidence type="ECO:0000313" key="1">
    <source>
        <dbReference type="EMBL" id="ARP96361.1"/>
    </source>
</evidence>
<sequence length="374" mass="41690">MRGRAGGWDKSAQFRCADGVARVALPYLARKAAIVSPLSARLPATLPRLALSNDLVFKALFSRWPHLLSDLINAVRHPAPPIAIARILNPHVLADDPAGKRVEFDILAQDTEGGLYVVEMQARWQAHWPARNVYYVARGLAGQLRAGQGYEELRPSIGISLLGQNWDAGASDQADWHFSVRDARRPSIEFGNELHWHLVELPKADMLATGSPQFQAWVACLRHNLNEEVMNQITHPPVREALFHLESMCSDEELRIRAMLREMARMDHQAELKAARDEGREEGIERGIERGIEQGIEQGIERGIEQGIEQGRVHALREVLERQVVHRFGALSPAARDTLQNAPADVLSAWTLNLFEATSIEQLFGQTPPGTASH</sequence>
<dbReference type="AlphaFoldDB" id="A0A1W6ZGC5"/>
<dbReference type="KEGG" id="bgm:CAL15_19475"/>
<keyword evidence="2" id="KW-1185">Reference proteome</keyword>
<dbReference type="InterPro" id="IPR010106">
    <property type="entry name" value="RpnA"/>
</dbReference>
<evidence type="ECO:0008006" key="3">
    <source>
        <dbReference type="Google" id="ProtNLM"/>
    </source>
</evidence>
<evidence type="ECO:0000313" key="2">
    <source>
        <dbReference type="Proteomes" id="UP000194161"/>
    </source>
</evidence>
<dbReference type="EMBL" id="CP021111">
    <property type="protein sequence ID" value="ARP96361.1"/>
    <property type="molecule type" value="Genomic_DNA"/>
</dbReference>
<dbReference type="PANTHER" id="PTHR41317">
    <property type="entry name" value="PD-(D_E)XK NUCLEASE FAMILY TRANSPOSASE"/>
    <property type="match status" value="1"/>
</dbReference>